<sequence>MDLRDAAQELYAVPPRDFTAERTALVRKAKDTGAKDLAKEIGSLPKPAAGAWAINMLAIHKPEVIDGVVRFGVSLRTAQEKGDAEAFRELGQQRQGHLTTAVHAAKDLASELGAPLSAAAASDVEQTFRAAMADPGAGAAVRTGRLIRGLSGSGFEAVDLTGAIAAAGPDDEAGQLSAEGTTAKGPAGKKTAARSKSSPPSKDVLSKEKEPNRKSAKDEATSLADRRAAKQQAALEDARKEFEAADKAAKEAESSASEAWDTVNELAERRTGIKSGIEEAKKRLAALEAELIGITRDAETAELNKKRAVRTATQQRRAADQARRRVERLS</sequence>
<dbReference type="EMBL" id="JBBMFV010000004">
    <property type="protein sequence ID" value="MEO3942834.1"/>
    <property type="molecule type" value="Genomic_DNA"/>
</dbReference>
<feature type="compositionally biased region" description="Basic and acidic residues" evidence="1">
    <location>
        <begin position="236"/>
        <end position="253"/>
    </location>
</feature>
<gene>
    <name evidence="2" type="ORF">V3C41_17340</name>
</gene>
<evidence type="ECO:0000313" key="3">
    <source>
        <dbReference type="Proteomes" id="UP001448614"/>
    </source>
</evidence>
<dbReference type="Proteomes" id="UP001448614">
    <property type="component" value="Unassembled WGS sequence"/>
</dbReference>
<feature type="compositionally biased region" description="Basic and acidic residues" evidence="1">
    <location>
        <begin position="204"/>
        <end position="228"/>
    </location>
</feature>
<dbReference type="RefSeq" id="WP_347783313.1">
    <property type="nucleotide sequence ID" value="NZ_JBBMFV010000004.1"/>
</dbReference>
<evidence type="ECO:0008006" key="4">
    <source>
        <dbReference type="Google" id="ProtNLM"/>
    </source>
</evidence>
<feature type="compositionally biased region" description="Basic and acidic residues" evidence="1">
    <location>
        <begin position="266"/>
        <end position="275"/>
    </location>
</feature>
<keyword evidence="3" id="KW-1185">Reference proteome</keyword>
<accession>A0ABV0GWD7</accession>
<reference evidence="2 3" key="1">
    <citation type="journal article" date="2024" name="Appl. Microbiol. Biotechnol.">
        <title>Biosynthetic gene clusters with biotechnological applications in novel Antarctic isolates from Actinomycetota.</title>
        <authorList>
            <person name="Bruna P."/>
            <person name="Nunez-Montero K."/>
            <person name="Contreras M.J."/>
            <person name="Leal K."/>
            <person name="Garcia M."/>
            <person name="Abanto M."/>
            <person name="Barrientos L."/>
        </authorList>
    </citation>
    <scope>NUCLEOTIDE SEQUENCE [LARGE SCALE GENOMIC DNA]</scope>
    <source>
        <strain evidence="2 3">Se16.17</strain>
    </source>
</reference>
<name>A0ABV0GWD7_PAENI</name>
<feature type="region of interest" description="Disordered" evidence="1">
    <location>
        <begin position="303"/>
        <end position="330"/>
    </location>
</feature>
<comment type="caution">
    <text evidence="2">The sequence shown here is derived from an EMBL/GenBank/DDBJ whole genome shotgun (WGS) entry which is preliminary data.</text>
</comment>
<proteinExistence type="predicted"/>
<protein>
    <recommendedName>
        <fullName evidence="4">Transposase</fullName>
    </recommendedName>
</protein>
<evidence type="ECO:0000256" key="1">
    <source>
        <dbReference type="SAM" id="MobiDB-lite"/>
    </source>
</evidence>
<organism evidence="2 3">
    <name type="scientific">Paenarthrobacter nicotinovorans</name>
    <name type="common">Arthrobacter nicotinovorans</name>
    <dbReference type="NCBI Taxonomy" id="29320"/>
    <lineage>
        <taxon>Bacteria</taxon>
        <taxon>Bacillati</taxon>
        <taxon>Actinomycetota</taxon>
        <taxon>Actinomycetes</taxon>
        <taxon>Micrococcales</taxon>
        <taxon>Micrococcaceae</taxon>
        <taxon>Paenarthrobacter</taxon>
    </lineage>
</organism>
<feature type="compositionally biased region" description="Low complexity" evidence="1">
    <location>
        <begin position="178"/>
        <end position="190"/>
    </location>
</feature>
<evidence type="ECO:0000313" key="2">
    <source>
        <dbReference type="EMBL" id="MEO3942834.1"/>
    </source>
</evidence>
<feature type="region of interest" description="Disordered" evidence="1">
    <location>
        <begin position="170"/>
        <end position="275"/>
    </location>
</feature>
<feature type="compositionally biased region" description="Basic and acidic residues" evidence="1">
    <location>
        <begin position="317"/>
        <end position="330"/>
    </location>
</feature>